<dbReference type="AlphaFoldDB" id="A0A2C1D3P2"/>
<evidence type="ECO:0000313" key="3">
    <source>
        <dbReference type="Proteomes" id="UP000225872"/>
    </source>
</evidence>
<evidence type="ECO:0000259" key="1">
    <source>
        <dbReference type="Pfam" id="PF14021"/>
    </source>
</evidence>
<dbReference type="Proteomes" id="UP000225872">
    <property type="component" value="Unassembled WGS sequence"/>
</dbReference>
<gene>
    <name evidence="2" type="ORF">COD09_23665</name>
</gene>
<dbReference type="RefSeq" id="WP_098786562.1">
    <property type="nucleotide sequence ID" value="NZ_NULO01000112.1"/>
</dbReference>
<feature type="non-terminal residue" evidence="2">
    <location>
        <position position="1"/>
    </location>
</feature>
<reference evidence="2 3" key="1">
    <citation type="submission" date="2017-09" db="EMBL/GenBank/DDBJ databases">
        <title>Large-scale bioinformatics analysis of Bacillus genomes uncovers conserved roles of natural products in bacterial physiology.</title>
        <authorList>
            <consortium name="Agbiome Team Llc"/>
            <person name="Bleich R.M."/>
            <person name="Grubbs K.J."/>
            <person name="Santa Maria K.C."/>
            <person name="Allen S.E."/>
            <person name="Farag S."/>
            <person name="Shank E.A."/>
            <person name="Bowers A."/>
        </authorList>
    </citation>
    <scope>NUCLEOTIDE SEQUENCE [LARGE SCALE GENOMIC DNA]</scope>
    <source>
        <strain evidence="2 3">AFS041432</strain>
    </source>
</reference>
<comment type="caution">
    <text evidence="2">The sequence shown here is derived from an EMBL/GenBank/DDBJ whole genome shotgun (WGS) entry which is preliminary data.</text>
</comment>
<dbReference type="EMBL" id="NULO01000112">
    <property type="protein sequence ID" value="PGS95085.1"/>
    <property type="molecule type" value="Genomic_DNA"/>
</dbReference>
<dbReference type="GO" id="GO:0050135">
    <property type="term" value="F:NADP+ nucleosidase activity"/>
    <property type="evidence" value="ECO:0007669"/>
    <property type="project" value="InterPro"/>
</dbReference>
<accession>A0A2C1D3P2</accession>
<feature type="domain" description="TNT" evidence="1">
    <location>
        <begin position="113"/>
        <end position="166"/>
    </location>
</feature>
<sequence>STEIELIPTDLHANVPHIGSASDLREGAVKAEQHVQKLLKQSTCTTDELHAYLNNFDSKLAEEFKKTGQWPEEVQIPKNSDVLRADGYIDWGQVPNGGYVVNKDGKVMKDKYTLKIGEVIDRYGPSNGTYTSPVVNGKPYSYGERALPYLEDVSKYHQYEVVGDFSNIKTYIDNCSDPTLKAQVDAAIQKYYCGDYSKLKAQIGEIAPGFGTIKGGTQIQLPLTVEQLEGLKLLKQIK</sequence>
<organism evidence="2 3">
    <name type="scientific">Bacillus cereus</name>
    <dbReference type="NCBI Taxonomy" id="1396"/>
    <lineage>
        <taxon>Bacteria</taxon>
        <taxon>Bacillati</taxon>
        <taxon>Bacillota</taxon>
        <taxon>Bacilli</taxon>
        <taxon>Bacillales</taxon>
        <taxon>Bacillaceae</taxon>
        <taxon>Bacillus</taxon>
        <taxon>Bacillus cereus group</taxon>
    </lineage>
</organism>
<evidence type="ECO:0000313" key="2">
    <source>
        <dbReference type="EMBL" id="PGS95085.1"/>
    </source>
</evidence>
<dbReference type="InterPro" id="IPR025331">
    <property type="entry name" value="TNT"/>
</dbReference>
<proteinExistence type="predicted"/>
<name>A0A2C1D3P2_BACCE</name>
<protein>
    <recommendedName>
        <fullName evidence="1">TNT domain-containing protein</fullName>
    </recommendedName>
</protein>
<dbReference type="Pfam" id="PF14021">
    <property type="entry name" value="TNT"/>
    <property type="match status" value="1"/>
</dbReference>